<reference evidence="1 2" key="1">
    <citation type="submission" date="2016-08" db="EMBL/GenBank/DDBJ databases">
        <authorList>
            <person name="Eshaghi A."/>
            <person name="Soares D."/>
            <person name="Kus J."/>
            <person name="Richardson D."/>
            <person name="Li A."/>
            <person name="Patel S.N."/>
        </authorList>
    </citation>
    <scope>NUCLEOTIDE SEQUENCE [LARGE SCALE GENOMIC DNA]</scope>
    <source>
        <strain evidence="1 2">C860</strain>
    </source>
</reference>
<proteinExistence type="predicted"/>
<dbReference type="RefSeq" id="WP_070047012.1">
    <property type="nucleotide sequence ID" value="NZ_MCII02000003.1"/>
</dbReference>
<name>A0ABX3BQN6_9PAST</name>
<evidence type="ECO:0000313" key="1">
    <source>
        <dbReference type="EMBL" id="OEY76523.1"/>
    </source>
</evidence>
<evidence type="ECO:0000313" key="2">
    <source>
        <dbReference type="Proteomes" id="UP000175677"/>
    </source>
</evidence>
<accession>A0ABX3BQN6</accession>
<protein>
    <submittedName>
        <fullName evidence="1">Uncharacterized protein</fullName>
    </submittedName>
</protein>
<comment type="caution">
    <text evidence="1">The sequence shown here is derived from an EMBL/GenBank/DDBJ whole genome shotgun (WGS) entry which is preliminary data.</text>
</comment>
<dbReference type="EMBL" id="MDJC01000018">
    <property type="protein sequence ID" value="OEY76523.1"/>
    <property type="molecule type" value="Genomic_DNA"/>
</dbReference>
<gene>
    <name evidence="1" type="ORF">BFQ30_08620</name>
</gene>
<sequence length="210" mass="24743">MAIINKINQEYLMHLQEERELLNSVIYDDLKKGKKRDLQEQDLEFLIPQIKSSVKSIESQCIIEFVHILKEQNIDADKINVIIQSTINKNNQNTALLNYLLGNGFNVIKQLQSRINVAHKFKMHLQGKTDKKPKSEKEFIQTFAAEVWDKDPDITRKEILNRVKEIRRINAADSTILRNWLEEIDPKAKNGERRKRKSKKSDELVYINRF</sequence>
<dbReference type="Proteomes" id="UP000175677">
    <property type="component" value="Unassembled WGS sequence"/>
</dbReference>
<keyword evidence="2" id="KW-1185">Reference proteome</keyword>
<organism evidence="1 2">
    <name type="scientific">Haemophilus quentini</name>
    <dbReference type="NCBI Taxonomy" id="123834"/>
    <lineage>
        <taxon>Bacteria</taxon>
        <taxon>Pseudomonadati</taxon>
        <taxon>Pseudomonadota</taxon>
        <taxon>Gammaproteobacteria</taxon>
        <taxon>Pasteurellales</taxon>
        <taxon>Pasteurellaceae</taxon>
        <taxon>Haemophilus</taxon>
    </lineage>
</organism>